<evidence type="ECO:0000256" key="3">
    <source>
        <dbReference type="ARBA" id="ARBA00004872"/>
    </source>
</evidence>
<feature type="chain" id="PRO_5046026366" description="AMP-dependent synthetase/ligase domain-containing protein" evidence="11">
    <location>
        <begin position="23"/>
        <end position="1196"/>
    </location>
</feature>
<dbReference type="Pfam" id="PF00501">
    <property type="entry name" value="AMP-binding"/>
    <property type="match status" value="1"/>
</dbReference>
<dbReference type="PANTHER" id="PTHR43272:SF3">
    <property type="entry name" value="LONG CHAIN ACYL-COA SYNTHETASE 4"/>
    <property type="match status" value="1"/>
</dbReference>
<evidence type="ECO:0000256" key="7">
    <source>
        <dbReference type="ARBA" id="ARBA00023136"/>
    </source>
</evidence>
<evidence type="ECO:0000259" key="13">
    <source>
        <dbReference type="Pfam" id="PF02096"/>
    </source>
</evidence>
<dbReference type="Proteomes" id="UP001358586">
    <property type="component" value="Chromosome 12"/>
</dbReference>
<feature type="transmembrane region" description="Helical" evidence="10">
    <location>
        <begin position="575"/>
        <end position="593"/>
    </location>
</feature>
<gene>
    <name evidence="15" type="ORF">PVK06_045717</name>
</gene>
<evidence type="ECO:0000256" key="10">
    <source>
        <dbReference type="SAM" id="Phobius"/>
    </source>
</evidence>
<evidence type="ECO:0000313" key="16">
    <source>
        <dbReference type="Proteomes" id="UP001358586"/>
    </source>
</evidence>
<feature type="signal peptide" evidence="11">
    <location>
        <begin position="1"/>
        <end position="22"/>
    </location>
</feature>
<reference evidence="15 16" key="1">
    <citation type="submission" date="2023-03" db="EMBL/GenBank/DDBJ databases">
        <title>WGS of Gossypium arboreum.</title>
        <authorList>
            <person name="Yu D."/>
        </authorList>
    </citation>
    <scope>NUCLEOTIDE SEQUENCE [LARGE SCALE GENOMIC DNA]</scope>
    <source>
        <tissue evidence="15">Leaf</tissue>
    </source>
</reference>
<keyword evidence="7 10" id="KW-0472">Membrane</keyword>
<evidence type="ECO:0000259" key="12">
    <source>
        <dbReference type="Pfam" id="PF00501"/>
    </source>
</evidence>
<comment type="subcellular location">
    <subcellularLocation>
        <location evidence="8">Membrane</location>
        <topology evidence="8">Multi-pass membrane protein</topology>
    </subcellularLocation>
    <subcellularLocation>
        <location evidence="2">Membrane</location>
        <topology evidence="2">Single-pass membrane protein</topology>
    </subcellularLocation>
</comment>
<feature type="region of interest" description="Disordered" evidence="9">
    <location>
        <begin position="690"/>
        <end position="739"/>
    </location>
</feature>
<dbReference type="PROSITE" id="PS00455">
    <property type="entry name" value="AMP_BINDING"/>
    <property type="match status" value="1"/>
</dbReference>
<feature type="transmembrane region" description="Helical" evidence="10">
    <location>
        <begin position="614"/>
        <end position="636"/>
    </location>
</feature>
<evidence type="ECO:0000256" key="2">
    <source>
        <dbReference type="ARBA" id="ARBA00004167"/>
    </source>
</evidence>
<comment type="caution">
    <text evidence="15">The sequence shown here is derived from an EMBL/GenBank/DDBJ whole genome shotgun (WGS) entry which is preliminary data.</text>
</comment>
<feature type="domain" description="AMP-dependent synthetase/ligase" evidence="12">
    <location>
        <begin position="735"/>
        <end position="970"/>
    </location>
</feature>
<protein>
    <recommendedName>
        <fullName evidence="17">AMP-dependent synthetase/ligase domain-containing protein</fullName>
    </recommendedName>
</protein>
<dbReference type="InterPro" id="IPR000873">
    <property type="entry name" value="AMP-dep_synth/lig_dom"/>
</dbReference>
<evidence type="ECO:0000256" key="1">
    <source>
        <dbReference type="ARBA" id="ARBA00001946"/>
    </source>
</evidence>
<dbReference type="InterPro" id="IPR025287">
    <property type="entry name" value="WAK_GUB"/>
</dbReference>
<evidence type="ECO:0000256" key="9">
    <source>
        <dbReference type="SAM" id="MobiDB-lite"/>
    </source>
</evidence>
<keyword evidence="4 8" id="KW-0812">Transmembrane</keyword>
<dbReference type="SUPFAM" id="SSF56801">
    <property type="entry name" value="Acetyl-CoA synthetase-like"/>
    <property type="match status" value="1"/>
</dbReference>
<comment type="similarity">
    <text evidence="8">Belongs to the OXA1/ALB3/YidC family.</text>
</comment>
<dbReference type="InterPro" id="IPR028055">
    <property type="entry name" value="YidC/Oxa/ALB_C"/>
</dbReference>
<evidence type="ECO:0000256" key="11">
    <source>
        <dbReference type="SAM" id="SignalP"/>
    </source>
</evidence>
<feature type="domain" description="Membrane insertase YidC/Oxa/ALB C-terminal" evidence="13">
    <location>
        <begin position="457"/>
        <end position="647"/>
    </location>
</feature>
<dbReference type="InterPro" id="IPR042099">
    <property type="entry name" value="ANL_N_sf"/>
</dbReference>
<dbReference type="Gene3D" id="3.40.50.12780">
    <property type="entry name" value="N-terminal domain of ligase-like"/>
    <property type="match status" value="1"/>
</dbReference>
<feature type="transmembrane region" description="Helical" evidence="10">
    <location>
        <begin position="535"/>
        <end position="553"/>
    </location>
</feature>
<keyword evidence="6 10" id="KW-1133">Transmembrane helix</keyword>
<comment type="pathway">
    <text evidence="3">Lipid metabolism; fatty acid metabolism.</text>
</comment>
<proteinExistence type="inferred from homology"/>
<comment type="cofactor">
    <cofactor evidence="1">
        <name>Mg(2+)</name>
        <dbReference type="ChEBI" id="CHEBI:18420"/>
    </cofactor>
</comment>
<dbReference type="PANTHER" id="PTHR43272">
    <property type="entry name" value="LONG-CHAIN-FATTY-ACID--COA LIGASE"/>
    <property type="match status" value="1"/>
</dbReference>
<evidence type="ECO:0000256" key="5">
    <source>
        <dbReference type="ARBA" id="ARBA00022729"/>
    </source>
</evidence>
<dbReference type="Pfam" id="PF02096">
    <property type="entry name" value="60KD_IMP"/>
    <property type="match status" value="1"/>
</dbReference>
<evidence type="ECO:0000259" key="14">
    <source>
        <dbReference type="Pfam" id="PF13947"/>
    </source>
</evidence>
<organism evidence="15 16">
    <name type="scientific">Gossypium arboreum</name>
    <name type="common">Tree cotton</name>
    <name type="synonym">Gossypium nanking</name>
    <dbReference type="NCBI Taxonomy" id="29729"/>
    <lineage>
        <taxon>Eukaryota</taxon>
        <taxon>Viridiplantae</taxon>
        <taxon>Streptophyta</taxon>
        <taxon>Embryophyta</taxon>
        <taxon>Tracheophyta</taxon>
        <taxon>Spermatophyta</taxon>
        <taxon>Magnoliopsida</taxon>
        <taxon>eudicotyledons</taxon>
        <taxon>Gunneridae</taxon>
        <taxon>Pentapetalae</taxon>
        <taxon>rosids</taxon>
        <taxon>malvids</taxon>
        <taxon>Malvales</taxon>
        <taxon>Malvaceae</taxon>
        <taxon>Malvoideae</taxon>
        <taxon>Gossypium</taxon>
    </lineage>
</organism>
<dbReference type="CDD" id="cd20069">
    <property type="entry name" value="5TM_Oxa1-like"/>
    <property type="match status" value="1"/>
</dbReference>
<evidence type="ECO:0000256" key="6">
    <source>
        <dbReference type="ARBA" id="ARBA00022989"/>
    </source>
</evidence>
<name>A0ABR0MV91_GOSAR</name>
<accession>A0ABR0MV91</accession>
<feature type="domain" description="Wall-associated receptor kinase galacturonan-binding" evidence="14">
    <location>
        <begin position="26"/>
        <end position="89"/>
    </location>
</feature>
<sequence>MALTEIVFFSIFLMFTLQPSTSVEICPVLCGTQLISFPFRLNTQPGRCGYPRFDLSCKNEAHAILTIPFSGGFTVVNIDYIFQNIWIEDPDSCAPRRILQGLNLSGTPFDLLEPRSYTFFNCSSASSTVPKLAEAKLISCLSGKDFSVVAIPTERLDLPASLSTSCSEMAKVLLPLSLSDWSDPGDGFILTWNEPDCKLCESRAGTCMFKNDTGTDVGCSGGFNDGLTRSTKLAIVFGVGIPFSFILGLVIYLRGKVQDHQNLNPTASSAMVVKGLDGQILESYPITLLEEFLFFVSMAFSRSLSSRATLIARRYQPSFAYIFHDDERKTHPSTEPQSTQKPGNFVQQRSFGTGFSNSSSGLCGLLFQDRRCSQLAFLPGTGVSFGRFMSTKVNDGAKEVEFMTDVAEAFKDTAIEAVTSQVPAVNEVAIAAADCWLPVATLQYVIDAVHSFTGFNWWASIVVTTLLIRSATVPLLINQLKATTKMTLMRPRLEEVKERMSSKGSDALSMAEGQNEMQKLFKEYGVTPFTPLKGIFIQGPIFVSFFLAISTMAEKMESFKSGGAYWFTDLSTPDSLYIFPVMTALTFLLTVECNMQEGMEGNPAAATIKNVSRVFAVLTVPFTMSFPKAIFCYWITSNIFSLGYGLVLKAPGVKKALGVPEIPKQPVDTAPRPSIDLYTALKQTLKQAKTASQQSTSLPIEPTKVANQITSSSSSSSSTINQRLRNLEKQVKGRKKNKKRYYSPHRNIFSAILRGARKQFDLPEKTKSDIWTIMYTSGTTGDPKGVMISNCSVVTLIAGVKHLVESVNEELTEKDVYLSYLPLAHIFDRVIEEFFISQGALMGFWRGDVKLLADDIGELKSISSTLFDVAYSVTFIFYKFGNMKKGTKHEDASFICDRVVNSGLGGNVRLILSSAAPLSDHIEEFLRGVAYCHVLQGYGLTETCAGTFVSLPNELSMLGTVGPPVPNVDRCLESVPEMGYDALASIQRYLTKEVFVDGWFHIGDVGEWQPNGSMKIIDRKKNIFKLSQGEYVAVENLENVFGLASVIDSVMPLSGFKGTALSPSSLLLLTPRSKHLKAGLPLMVYMVTLIPPVKIPRPKEYVVEELSKIGKEKKLKGFEFIKAAHIDPVPFDMERNLLTPTYKKKRSQLLKHYQSVIDNLYKSANKPNARQSFQRFQYMVSYTSFSLDCKMLFLHV</sequence>
<keyword evidence="5 11" id="KW-0732">Signal</keyword>
<dbReference type="Pfam" id="PF13947">
    <property type="entry name" value="GUB_WAK_bind"/>
    <property type="match status" value="1"/>
</dbReference>
<dbReference type="EMBL" id="JARKNE010000012">
    <property type="protein sequence ID" value="KAK5777750.1"/>
    <property type="molecule type" value="Genomic_DNA"/>
</dbReference>
<keyword evidence="16" id="KW-1185">Reference proteome</keyword>
<feature type="transmembrane region" description="Helical" evidence="10">
    <location>
        <begin position="233"/>
        <end position="253"/>
    </location>
</feature>
<evidence type="ECO:0008006" key="17">
    <source>
        <dbReference type="Google" id="ProtNLM"/>
    </source>
</evidence>
<evidence type="ECO:0000256" key="4">
    <source>
        <dbReference type="ARBA" id="ARBA00022692"/>
    </source>
</evidence>
<dbReference type="InterPro" id="IPR020845">
    <property type="entry name" value="AMP-binding_CS"/>
</dbReference>
<evidence type="ECO:0000256" key="8">
    <source>
        <dbReference type="RuleBase" id="RU003945"/>
    </source>
</evidence>
<evidence type="ECO:0000313" key="15">
    <source>
        <dbReference type="EMBL" id="KAK5777750.1"/>
    </source>
</evidence>
<dbReference type="NCBIfam" id="TIGR03592">
    <property type="entry name" value="yidC_oxa1_cterm"/>
    <property type="match status" value="1"/>
</dbReference>